<sequence>MSALSVESVSEVHQWGDLEPVRTDYDMRVDGRRVTLTPPSGDVPRFEACSACPKCDHLAVHGWREPRAIPPREVEIPLGVVGPTGEPSLSVIPILARFYESMLPPGIDRTPRTRKVLAYFVADESRFAVVRQCGGCGHEWGQA</sequence>
<dbReference type="Proteomes" id="UP001160334">
    <property type="component" value="Unassembled WGS sequence"/>
</dbReference>
<protein>
    <submittedName>
        <fullName evidence="1">Uncharacterized protein</fullName>
    </submittedName>
</protein>
<reference evidence="1 2" key="1">
    <citation type="submission" date="2023-04" db="EMBL/GenBank/DDBJ databases">
        <title>Forest soil microbial communities from Buena Vista Peninsula, Colon Province, Panama.</title>
        <authorList>
            <person name="Bouskill N."/>
        </authorList>
    </citation>
    <scope>NUCLEOTIDE SEQUENCE [LARGE SCALE GENOMIC DNA]</scope>
    <source>
        <strain evidence="1 2">CFH S0262</strain>
    </source>
</reference>
<proteinExistence type="predicted"/>
<name>A0ABT6MGD5_9NOCA</name>
<dbReference type="RefSeq" id="WP_280762146.1">
    <property type="nucleotide sequence ID" value="NZ_JARXVC010000011.1"/>
</dbReference>
<organism evidence="1 2">
    <name type="scientific">Prescottella agglutinans</name>
    <dbReference type="NCBI Taxonomy" id="1644129"/>
    <lineage>
        <taxon>Bacteria</taxon>
        <taxon>Bacillati</taxon>
        <taxon>Actinomycetota</taxon>
        <taxon>Actinomycetes</taxon>
        <taxon>Mycobacteriales</taxon>
        <taxon>Nocardiaceae</taxon>
        <taxon>Prescottella</taxon>
    </lineage>
</organism>
<accession>A0ABT6MGD5</accession>
<comment type="caution">
    <text evidence="1">The sequence shown here is derived from an EMBL/GenBank/DDBJ whole genome shotgun (WGS) entry which is preliminary data.</text>
</comment>
<keyword evidence="2" id="KW-1185">Reference proteome</keyword>
<dbReference type="EMBL" id="JARXVC010000011">
    <property type="protein sequence ID" value="MDH6282861.1"/>
    <property type="molecule type" value="Genomic_DNA"/>
</dbReference>
<evidence type="ECO:0000313" key="2">
    <source>
        <dbReference type="Proteomes" id="UP001160334"/>
    </source>
</evidence>
<gene>
    <name evidence="1" type="ORF">M2280_004098</name>
</gene>
<evidence type="ECO:0000313" key="1">
    <source>
        <dbReference type="EMBL" id="MDH6282861.1"/>
    </source>
</evidence>